<gene>
    <name evidence="3" type="ORF">GGX14DRAFT_391624</name>
</gene>
<dbReference type="EMBL" id="JARJCW010000016">
    <property type="protein sequence ID" value="KAJ7215950.1"/>
    <property type="molecule type" value="Genomic_DNA"/>
</dbReference>
<comment type="caution">
    <text evidence="3">The sequence shown here is derived from an EMBL/GenBank/DDBJ whole genome shotgun (WGS) entry which is preliminary data.</text>
</comment>
<feature type="region of interest" description="Disordered" evidence="1">
    <location>
        <begin position="1"/>
        <end position="20"/>
    </location>
</feature>
<evidence type="ECO:0000259" key="2">
    <source>
        <dbReference type="PROSITE" id="PS50048"/>
    </source>
</evidence>
<dbReference type="Gene3D" id="4.10.240.10">
    <property type="entry name" value="Zn(2)-C6 fungal-type DNA-binding domain"/>
    <property type="match status" value="1"/>
</dbReference>
<accession>A0AAD6VMA8</accession>
<dbReference type="GO" id="GO:0000981">
    <property type="term" value="F:DNA-binding transcription factor activity, RNA polymerase II-specific"/>
    <property type="evidence" value="ECO:0007669"/>
    <property type="project" value="InterPro"/>
</dbReference>
<evidence type="ECO:0000313" key="3">
    <source>
        <dbReference type="EMBL" id="KAJ7215950.1"/>
    </source>
</evidence>
<dbReference type="InterPro" id="IPR036864">
    <property type="entry name" value="Zn2-C6_fun-type_DNA-bd_sf"/>
</dbReference>
<dbReference type="PROSITE" id="PS50048">
    <property type="entry name" value="ZN2_CY6_FUNGAL_2"/>
    <property type="match status" value="1"/>
</dbReference>
<dbReference type="GO" id="GO:0008270">
    <property type="term" value="F:zinc ion binding"/>
    <property type="evidence" value="ECO:0007669"/>
    <property type="project" value="InterPro"/>
</dbReference>
<reference evidence="3" key="1">
    <citation type="submission" date="2023-03" db="EMBL/GenBank/DDBJ databases">
        <title>Massive genome expansion in bonnet fungi (Mycena s.s.) driven by repeated elements and novel gene families across ecological guilds.</title>
        <authorList>
            <consortium name="Lawrence Berkeley National Laboratory"/>
            <person name="Harder C.B."/>
            <person name="Miyauchi S."/>
            <person name="Viragh M."/>
            <person name="Kuo A."/>
            <person name="Thoen E."/>
            <person name="Andreopoulos B."/>
            <person name="Lu D."/>
            <person name="Skrede I."/>
            <person name="Drula E."/>
            <person name="Henrissat B."/>
            <person name="Morin E."/>
            <person name="Kohler A."/>
            <person name="Barry K."/>
            <person name="LaButti K."/>
            <person name="Morin E."/>
            <person name="Salamov A."/>
            <person name="Lipzen A."/>
            <person name="Mereny Z."/>
            <person name="Hegedus B."/>
            <person name="Baldrian P."/>
            <person name="Stursova M."/>
            <person name="Weitz H."/>
            <person name="Taylor A."/>
            <person name="Grigoriev I.V."/>
            <person name="Nagy L.G."/>
            <person name="Martin F."/>
            <person name="Kauserud H."/>
        </authorList>
    </citation>
    <scope>NUCLEOTIDE SEQUENCE</scope>
    <source>
        <strain evidence="3">9144</strain>
    </source>
</reference>
<dbReference type="Proteomes" id="UP001219525">
    <property type="component" value="Unassembled WGS sequence"/>
</dbReference>
<dbReference type="InterPro" id="IPR001138">
    <property type="entry name" value="Zn2Cys6_DnaBD"/>
</dbReference>
<evidence type="ECO:0000313" key="4">
    <source>
        <dbReference type="Proteomes" id="UP001219525"/>
    </source>
</evidence>
<proteinExistence type="predicted"/>
<keyword evidence="4" id="KW-1185">Reference proteome</keyword>
<evidence type="ECO:0000256" key="1">
    <source>
        <dbReference type="SAM" id="MobiDB-lite"/>
    </source>
</evidence>
<dbReference type="Pfam" id="PF00172">
    <property type="entry name" value="Zn_clus"/>
    <property type="match status" value="1"/>
</dbReference>
<sequence length="227" mass="24303">MSTSSQLVPRSASHVPMRSSTACTHCRQKRVKCMTSEDPPRSPCKRCQEKNLACKYVASIRHYPITAPDTSLSSLAARGNPPAVSGELRGGCLPPPSFPGPRRPPSNNQPSITDGASRYQDLFLTPAGPPPGYMQPQYIGRHAGNPTQAHPSPYLDQTPAAHAHHHWQVAPTQPPGFSADLLTTASGPGHWQYPGASSGSQYLGSYAGGQYPSAYQGWLPTSTGLYE</sequence>
<organism evidence="3 4">
    <name type="scientific">Mycena pura</name>
    <dbReference type="NCBI Taxonomy" id="153505"/>
    <lineage>
        <taxon>Eukaryota</taxon>
        <taxon>Fungi</taxon>
        <taxon>Dikarya</taxon>
        <taxon>Basidiomycota</taxon>
        <taxon>Agaricomycotina</taxon>
        <taxon>Agaricomycetes</taxon>
        <taxon>Agaricomycetidae</taxon>
        <taxon>Agaricales</taxon>
        <taxon>Marasmiineae</taxon>
        <taxon>Mycenaceae</taxon>
        <taxon>Mycena</taxon>
    </lineage>
</organism>
<dbReference type="AlphaFoldDB" id="A0AAD6VMA8"/>
<dbReference type="SMART" id="SM00066">
    <property type="entry name" value="GAL4"/>
    <property type="match status" value="1"/>
</dbReference>
<dbReference type="SUPFAM" id="SSF57701">
    <property type="entry name" value="Zn2/Cys6 DNA-binding domain"/>
    <property type="match status" value="1"/>
</dbReference>
<feature type="compositionally biased region" description="Pro residues" evidence="1">
    <location>
        <begin position="93"/>
        <end position="104"/>
    </location>
</feature>
<feature type="region of interest" description="Disordered" evidence="1">
    <location>
        <begin position="71"/>
        <end position="179"/>
    </location>
</feature>
<dbReference type="PROSITE" id="PS00463">
    <property type="entry name" value="ZN2_CY6_FUNGAL_1"/>
    <property type="match status" value="1"/>
</dbReference>
<protein>
    <recommendedName>
        <fullName evidence="2">Zn(2)-C6 fungal-type domain-containing protein</fullName>
    </recommendedName>
</protein>
<feature type="domain" description="Zn(2)-C6 fungal-type" evidence="2">
    <location>
        <begin position="22"/>
        <end position="56"/>
    </location>
</feature>
<name>A0AAD6VMA8_9AGAR</name>
<dbReference type="CDD" id="cd00067">
    <property type="entry name" value="GAL4"/>
    <property type="match status" value="1"/>
</dbReference>